<keyword evidence="2" id="KW-1185">Reference proteome</keyword>
<evidence type="ECO:0000313" key="2">
    <source>
        <dbReference type="Proteomes" id="UP000829107"/>
    </source>
</evidence>
<dbReference type="Proteomes" id="UP000829107">
    <property type="component" value="Segment"/>
</dbReference>
<sequence length="34" mass="4191">MWLHHCFLRLIPTNNIIFSAKYLMHETVMIYPEQ</sequence>
<name>A0AAE9FPP4_9CAUD</name>
<protein>
    <submittedName>
        <fullName evidence="1">Uncharacterized protein</fullName>
    </submittedName>
</protein>
<dbReference type="EMBL" id="OM046624">
    <property type="protein sequence ID" value="UNA05725.1"/>
    <property type="molecule type" value="Genomic_DNA"/>
</dbReference>
<organism evidence="1 2">
    <name type="scientific">Yersinia phage vB_YenM_42.18</name>
    <dbReference type="NCBI Taxonomy" id="2918926"/>
    <lineage>
        <taxon>Viruses</taxon>
        <taxon>Duplodnaviria</taxon>
        <taxon>Heunggongvirae</taxon>
        <taxon>Uroviricota</taxon>
        <taxon>Caudoviricetes</taxon>
        <taxon>Peduoviridae</taxon>
        <taxon>Firavirus</taxon>
        <taxon>Firavirus YenM4218</taxon>
    </lineage>
</organism>
<evidence type="ECO:0000313" key="1">
    <source>
        <dbReference type="EMBL" id="UNA05725.1"/>
    </source>
</evidence>
<gene>
    <name evidence="1" type="ORF">vBYenM4218_011</name>
</gene>
<accession>A0AAE9FPP4</accession>
<proteinExistence type="predicted"/>
<reference evidence="1" key="1">
    <citation type="submission" date="2021-12" db="EMBL/GenBank/DDBJ databases">
        <title>Genomes of temperate Yersinia enterocolitica phages.</title>
        <authorList>
            <person name="Hammerl J.A."/>
            <person name="Hertwig S."/>
        </authorList>
    </citation>
    <scope>NUCLEOTIDE SEQUENCE</scope>
</reference>